<dbReference type="PROSITE" id="PS50110">
    <property type="entry name" value="RESPONSE_REGULATORY"/>
    <property type="match status" value="1"/>
</dbReference>
<dbReference type="Gene3D" id="1.10.10.10">
    <property type="entry name" value="Winged helix-like DNA-binding domain superfamily/Winged helix DNA-binding domain"/>
    <property type="match status" value="1"/>
</dbReference>
<dbReference type="GO" id="GO:0003677">
    <property type="term" value="F:DNA binding"/>
    <property type="evidence" value="ECO:0007669"/>
    <property type="project" value="UniProtKB-KW"/>
</dbReference>
<dbReference type="Gene3D" id="3.40.50.2300">
    <property type="match status" value="1"/>
</dbReference>
<keyword evidence="3" id="KW-0238">DNA-binding</keyword>
<dbReference type="Proteomes" id="UP001288320">
    <property type="component" value="Unassembled WGS sequence"/>
</dbReference>
<feature type="modified residue" description="4-aspartylphosphate" evidence="5">
    <location>
        <position position="57"/>
    </location>
</feature>
<dbReference type="GeneID" id="92813180"/>
<dbReference type="GO" id="GO:0000160">
    <property type="term" value="P:phosphorelay signal transduction system"/>
    <property type="evidence" value="ECO:0007669"/>
    <property type="project" value="InterPro"/>
</dbReference>
<dbReference type="SMART" id="SM00448">
    <property type="entry name" value="REC"/>
    <property type="match status" value="1"/>
</dbReference>
<name>A0AAW9HF84_9ACTO</name>
<protein>
    <submittedName>
        <fullName evidence="8">Response regulator transcription factor</fullName>
    </submittedName>
</protein>
<dbReference type="InterPro" id="IPR016032">
    <property type="entry name" value="Sig_transdc_resp-reg_C-effctor"/>
</dbReference>
<dbReference type="InterPro" id="IPR001789">
    <property type="entry name" value="Sig_transdc_resp-reg_receiver"/>
</dbReference>
<dbReference type="AlphaFoldDB" id="A0AAW9HF84"/>
<accession>A0AAW9HF84</accession>
<dbReference type="InterPro" id="IPR058245">
    <property type="entry name" value="NreC/VraR/RcsB-like_REC"/>
</dbReference>
<evidence type="ECO:0000313" key="10">
    <source>
        <dbReference type="Proteomes" id="UP001284901"/>
    </source>
</evidence>
<dbReference type="EMBL" id="JAWNFY010000024">
    <property type="protein sequence ID" value="MDY5146972.1"/>
    <property type="molecule type" value="Genomic_DNA"/>
</dbReference>
<evidence type="ECO:0000256" key="1">
    <source>
        <dbReference type="ARBA" id="ARBA00022553"/>
    </source>
</evidence>
<sequence>MRLVVADDSALFREGLCGLLERRGHTIVATAATAPELSETVRAAAARGEVPDLVITDVRMPPTMSDDGLRAAVDLRREFPSLGIMVLSQYVAPAYARELFHPAAGTGGNGAAVTHVSGNEDDAPGGLGYLLKDRVARVADFVRSLEIVGVGGVVVDPDVAAQLMATTPSLLTELTSREREILELMARGYANSAIAAELYLTGATVSKHVANIFLKLGMQPGEENRRVRAVLAYLTETSRAG</sequence>
<dbReference type="CDD" id="cd06170">
    <property type="entry name" value="LuxR_C_like"/>
    <property type="match status" value="1"/>
</dbReference>
<dbReference type="InterPro" id="IPR011006">
    <property type="entry name" value="CheY-like_superfamily"/>
</dbReference>
<dbReference type="PANTHER" id="PTHR43214:SF24">
    <property type="entry name" value="TRANSCRIPTIONAL REGULATORY PROTEIN NARL-RELATED"/>
    <property type="match status" value="1"/>
</dbReference>
<evidence type="ECO:0000313" key="11">
    <source>
        <dbReference type="Proteomes" id="UP001288320"/>
    </source>
</evidence>
<feature type="domain" description="HTH luxR-type" evidence="6">
    <location>
        <begin position="167"/>
        <end position="228"/>
    </location>
</feature>
<evidence type="ECO:0000256" key="2">
    <source>
        <dbReference type="ARBA" id="ARBA00023015"/>
    </source>
</evidence>
<dbReference type="SUPFAM" id="SSF52172">
    <property type="entry name" value="CheY-like"/>
    <property type="match status" value="1"/>
</dbReference>
<dbReference type="Pfam" id="PF00072">
    <property type="entry name" value="Response_reg"/>
    <property type="match status" value="1"/>
</dbReference>
<gene>
    <name evidence="8" type="ORF">R6G74_08585</name>
    <name evidence="9" type="ORF">R6P33_08090</name>
</gene>
<dbReference type="PANTHER" id="PTHR43214">
    <property type="entry name" value="TWO-COMPONENT RESPONSE REGULATOR"/>
    <property type="match status" value="1"/>
</dbReference>
<dbReference type="GO" id="GO:0006355">
    <property type="term" value="P:regulation of DNA-templated transcription"/>
    <property type="evidence" value="ECO:0007669"/>
    <property type="project" value="InterPro"/>
</dbReference>
<keyword evidence="2" id="KW-0805">Transcription regulation</keyword>
<keyword evidence="1 5" id="KW-0597">Phosphoprotein</keyword>
<evidence type="ECO:0000256" key="4">
    <source>
        <dbReference type="ARBA" id="ARBA00023163"/>
    </source>
</evidence>
<dbReference type="InterPro" id="IPR039420">
    <property type="entry name" value="WalR-like"/>
</dbReference>
<dbReference type="PROSITE" id="PS50043">
    <property type="entry name" value="HTH_LUXR_2"/>
    <property type="match status" value="1"/>
</dbReference>
<keyword evidence="10" id="KW-1185">Reference proteome</keyword>
<evidence type="ECO:0000259" key="7">
    <source>
        <dbReference type="PROSITE" id="PS50110"/>
    </source>
</evidence>
<dbReference type="SMART" id="SM00421">
    <property type="entry name" value="HTH_LUXR"/>
    <property type="match status" value="1"/>
</dbReference>
<dbReference type="Proteomes" id="UP001284901">
    <property type="component" value="Unassembled WGS sequence"/>
</dbReference>
<keyword evidence="4" id="KW-0804">Transcription</keyword>
<dbReference type="EMBL" id="JAWNFV010000021">
    <property type="protein sequence ID" value="MDY5141358.1"/>
    <property type="molecule type" value="Genomic_DNA"/>
</dbReference>
<dbReference type="Pfam" id="PF00196">
    <property type="entry name" value="GerE"/>
    <property type="match status" value="1"/>
</dbReference>
<dbReference type="InterPro" id="IPR036388">
    <property type="entry name" value="WH-like_DNA-bd_sf"/>
</dbReference>
<comment type="caution">
    <text evidence="8">The sequence shown here is derived from an EMBL/GenBank/DDBJ whole genome shotgun (WGS) entry which is preliminary data.</text>
</comment>
<dbReference type="SUPFAM" id="SSF46894">
    <property type="entry name" value="C-terminal effector domain of the bipartite response regulators"/>
    <property type="match status" value="1"/>
</dbReference>
<evidence type="ECO:0000256" key="3">
    <source>
        <dbReference type="ARBA" id="ARBA00023125"/>
    </source>
</evidence>
<dbReference type="PROSITE" id="PS00622">
    <property type="entry name" value="HTH_LUXR_1"/>
    <property type="match status" value="1"/>
</dbReference>
<feature type="domain" description="Response regulatory" evidence="7">
    <location>
        <begin position="2"/>
        <end position="129"/>
    </location>
</feature>
<dbReference type="InterPro" id="IPR000792">
    <property type="entry name" value="Tscrpt_reg_LuxR_C"/>
</dbReference>
<proteinExistence type="predicted"/>
<evidence type="ECO:0000313" key="9">
    <source>
        <dbReference type="EMBL" id="MDY5146972.1"/>
    </source>
</evidence>
<evidence type="ECO:0000313" key="8">
    <source>
        <dbReference type="EMBL" id="MDY5141358.1"/>
    </source>
</evidence>
<dbReference type="PRINTS" id="PR00038">
    <property type="entry name" value="HTHLUXR"/>
</dbReference>
<evidence type="ECO:0000256" key="5">
    <source>
        <dbReference type="PROSITE-ProRule" id="PRU00169"/>
    </source>
</evidence>
<dbReference type="CDD" id="cd17535">
    <property type="entry name" value="REC_NarL-like"/>
    <property type="match status" value="1"/>
</dbReference>
<reference evidence="8 10" key="1">
    <citation type="submission" date="2023-10" db="EMBL/GenBank/DDBJ databases">
        <title>Whole Genome based description of the genera Actinobaculum and Actinotignum reveals a complex phylogenetic relationship within the species included in the genus Actinotignum.</title>
        <authorList>
            <person name="Jensen C.S."/>
            <person name="Dargis R."/>
            <person name="Kemp M."/>
            <person name="Christensen J.J."/>
        </authorList>
    </citation>
    <scope>NUCLEOTIDE SEQUENCE</scope>
    <source>
        <strain evidence="9 10">SLA_B089</strain>
        <strain evidence="8">SLA_B245</strain>
    </source>
</reference>
<evidence type="ECO:0000259" key="6">
    <source>
        <dbReference type="PROSITE" id="PS50043"/>
    </source>
</evidence>
<dbReference type="RefSeq" id="WP_101595566.1">
    <property type="nucleotide sequence ID" value="NZ_CAUPFC010000010.1"/>
</dbReference>
<organism evidence="8 11">
    <name type="scientific">Actinotignum timonense</name>
    <dbReference type="NCBI Taxonomy" id="1870995"/>
    <lineage>
        <taxon>Bacteria</taxon>
        <taxon>Bacillati</taxon>
        <taxon>Actinomycetota</taxon>
        <taxon>Actinomycetes</taxon>
        <taxon>Actinomycetales</taxon>
        <taxon>Actinomycetaceae</taxon>
        <taxon>Actinotignum</taxon>
    </lineage>
</organism>